<accession>A0A0H5CJ59</accession>
<dbReference type="EMBL" id="CDQK01000006">
    <property type="protein sequence ID" value="CEP24579.1"/>
    <property type="molecule type" value="Genomic_DNA"/>
</dbReference>
<evidence type="ECO:0000256" key="1">
    <source>
        <dbReference type="SAM" id="MobiDB-lite"/>
    </source>
</evidence>
<feature type="region of interest" description="Disordered" evidence="1">
    <location>
        <begin position="1"/>
        <end position="22"/>
    </location>
</feature>
<dbReference type="AlphaFoldDB" id="A0A0H5CJ59"/>
<evidence type="ECO:0000313" key="2">
    <source>
        <dbReference type="EMBL" id="CEP24579.1"/>
    </source>
</evidence>
<reference evidence="3" key="1">
    <citation type="journal article" date="2015" name="J. Biotechnol.">
        <title>The structure of the Cyberlindnera jadinii genome and its relation to Candida utilis analyzed by the occurrence of single nucleotide polymorphisms.</title>
        <authorList>
            <person name="Rupp O."/>
            <person name="Brinkrolf K."/>
            <person name="Buerth C."/>
            <person name="Kunigo M."/>
            <person name="Schneider J."/>
            <person name="Jaenicke S."/>
            <person name="Goesmann A."/>
            <person name="Puehler A."/>
            <person name="Jaeger K.-E."/>
            <person name="Ernst J.F."/>
        </authorList>
    </citation>
    <scope>NUCLEOTIDE SEQUENCE [LARGE SCALE GENOMIC DNA]</scope>
    <source>
        <strain evidence="3">ATCC 18201 / CBS 1600 / BCRC 20928 / JCM 3617 / NBRC 0987 / NRRL Y-1542</strain>
    </source>
</reference>
<gene>
    <name evidence="2" type="ORF">BN1211_5435</name>
</gene>
<sequence length="192" mass="22445">MKRKYNTMELPPSPESSGYEEEENLVINHNRRKRSRDQRINHDFNDLVEDSLLDFVQRDGETVRRKFRSHGKPLVLVFFGIMNGYLDDINENYESLVKHYDANIIGISSNVSENSYRFPLINSTMAVRNFNVLDPVGGGVYPRDVMFVFDRFGKQKLEIPIKHMNRFVFNESISNVLAEALEHVTNEMAYDY</sequence>
<organism evidence="2 3">
    <name type="scientific">Cyberlindnera jadinii (strain ATCC 18201 / CBS 1600 / BCRC 20928 / JCM 3617 / NBRC 0987 / NRRL Y-1542)</name>
    <name type="common">Torula yeast</name>
    <name type="synonym">Candida utilis</name>
    <dbReference type="NCBI Taxonomy" id="983966"/>
    <lineage>
        <taxon>Eukaryota</taxon>
        <taxon>Fungi</taxon>
        <taxon>Dikarya</taxon>
        <taxon>Ascomycota</taxon>
        <taxon>Saccharomycotina</taxon>
        <taxon>Saccharomycetes</taxon>
        <taxon>Phaffomycetales</taxon>
        <taxon>Phaffomycetaceae</taxon>
        <taxon>Cyberlindnera</taxon>
    </lineage>
</organism>
<evidence type="ECO:0008006" key="4">
    <source>
        <dbReference type="Google" id="ProtNLM"/>
    </source>
</evidence>
<proteinExistence type="predicted"/>
<dbReference type="Proteomes" id="UP000038830">
    <property type="component" value="Unassembled WGS sequence"/>
</dbReference>
<protein>
    <recommendedName>
        <fullName evidence="4">Alkyl hydroperoxide reductase subunit C/ Thiol specific antioxidant domain-containing protein</fullName>
    </recommendedName>
</protein>
<name>A0A0H5CJ59_CYBJN</name>
<evidence type="ECO:0000313" key="3">
    <source>
        <dbReference type="Proteomes" id="UP000038830"/>
    </source>
</evidence>